<comment type="caution">
    <text evidence="1">The sequence shown here is derived from an EMBL/GenBank/DDBJ whole genome shotgun (WGS) entry which is preliminary data.</text>
</comment>
<accession>A0A5R9ILV3</accession>
<gene>
    <name evidence="1" type="ORF">FE810_08950</name>
</gene>
<evidence type="ECO:0000313" key="2">
    <source>
        <dbReference type="Proteomes" id="UP000307790"/>
    </source>
</evidence>
<dbReference type="Proteomes" id="UP000307790">
    <property type="component" value="Unassembled WGS sequence"/>
</dbReference>
<proteinExistence type="predicted"/>
<dbReference type="EMBL" id="VCBC01000008">
    <property type="protein sequence ID" value="TLU65047.1"/>
    <property type="molecule type" value="Genomic_DNA"/>
</dbReference>
<dbReference type="OrthoDB" id="6321522at2"/>
<sequence length="210" mass="23828">MEQDSFWQGPQTHPHFHQLCHALYEREVDKLSALPIESAAPLQSKLKSLSHYISRTAHALLNVDAPITIDCQNAGWSARQAAKAPIDDQADAQISKWYQGKHLCLGLVVPVYHQQQGIERIVLDCIDKIDLEKGVIRCNFSGRYTFAQASEGQVLTNNHGFRLLKPNRKTMLAACSGHRWVGKQKLQPQPLELRELLLSTQINWQNFKKV</sequence>
<evidence type="ECO:0000313" key="1">
    <source>
        <dbReference type="EMBL" id="TLU65047.1"/>
    </source>
</evidence>
<protein>
    <submittedName>
        <fullName evidence="1">Uncharacterized protein</fullName>
    </submittedName>
</protein>
<dbReference type="AlphaFoldDB" id="A0A5R9ILV3"/>
<name>A0A5R9ILV3_9GAMM</name>
<reference evidence="1 2" key="1">
    <citation type="submission" date="2019-05" db="EMBL/GenBank/DDBJ databases">
        <title>Genome sequences of Thalassotalea litorea 1K03283.</title>
        <authorList>
            <person name="Zhang D."/>
        </authorList>
    </citation>
    <scope>NUCLEOTIDE SEQUENCE [LARGE SCALE GENOMIC DNA]</scope>
    <source>
        <strain evidence="1 2">MCCC 1K03283</strain>
    </source>
</reference>
<keyword evidence="2" id="KW-1185">Reference proteome</keyword>
<organism evidence="1 2">
    <name type="scientific">Thalassotalea litorea</name>
    <dbReference type="NCBI Taxonomy" id="2020715"/>
    <lineage>
        <taxon>Bacteria</taxon>
        <taxon>Pseudomonadati</taxon>
        <taxon>Pseudomonadota</taxon>
        <taxon>Gammaproteobacteria</taxon>
        <taxon>Alteromonadales</taxon>
        <taxon>Colwelliaceae</taxon>
        <taxon>Thalassotalea</taxon>
    </lineage>
</organism>
<dbReference type="RefSeq" id="WP_138319717.1">
    <property type="nucleotide sequence ID" value="NZ_VCBC01000008.1"/>
</dbReference>